<reference evidence="7" key="1">
    <citation type="journal article" date="2019" name="Int. J. Syst. Evol. Microbiol.">
        <title>The Global Catalogue of Microorganisms (GCM) 10K type strain sequencing project: providing services to taxonomists for standard genome sequencing and annotation.</title>
        <authorList>
            <consortium name="The Broad Institute Genomics Platform"/>
            <consortium name="The Broad Institute Genome Sequencing Center for Infectious Disease"/>
            <person name="Wu L."/>
            <person name="Ma J."/>
        </authorList>
    </citation>
    <scope>NUCLEOTIDE SEQUENCE [LARGE SCALE GENOMIC DNA]</scope>
    <source>
        <strain evidence="7">CGMCC 1.10106</strain>
    </source>
</reference>
<evidence type="ECO:0000259" key="4">
    <source>
        <dbReference type="Pfam" id="PF00326"/>
    </source>
</evidence>
<dbReference type="InterPro" id="IPR011659">
    <property type="entry name" value="WD40"/>
</dbReference>
<feature type="domain" description="Dipeptidylpeptidase IV N-terminal" evidence="5">
    <location>
        <begin position="191"/>
        <end position="280"/>
    </location>
</feature>
<dbReference type="Proteomes" id="UP000618591">
    <property type="component" value="Unassembled WGS sequence"/>
</dbReference>
<dbReference type="PANTHER" id="PTHR42776">
    <property type="entry name" value="SERINE PEPTIDASE S9 FAMILY MEMBER"/>
    <property type="match status" value="1"/>
</dbReference>
<evidence type="ECO:0000256" key="1">
    <source>
        <dbReference type="ARBA" id="ARBA00022801"/>
    </source>
</evidence>
<dbReference type="PANTHER" id="PTHR42776:SF4">
    <property type="entry name" value="ACYLAMINO-ACID-RELEASING ENZYME"/>
    <property type="match status" value="1"/>
</dbReference>
<dbReference type="GO" id="GO:0016787">
    <property type="term" value="F:hydrolase activity"/>
    <property type="evidence" value="ECO:0007669"/>
    <property type="project" value="UniProtKB-KW"/>
</dbReference>
<keyword evidence="2" id="KW-0645">Protease</keyword>
<dbReference type="Gene3D" id="2.120.10.30">
    <property type="entry name" value="TolB, C-terminal domain"/>
    <property type="match status" value="2"/>
</dbReference>
<dbReference type="Pfam" id="PF07676">
    <property type="entry name" value="PD40"/>
    <property type="match status" value="1"/>
</dbReference>
<feature type="chain" id="PRO_5047281853" evidence="3">
    <location>
        <begin position="22"/>
        <end position="682"/>
    </location>
</feature>
<dbReference type="Pfam" id="PF00930">
    <property type="entry name" value="DPPIV_N"/>
    <property type="match status" value="1"/>
</dbReference>
<name>A0ABQ1H6K6_9SPHN</name>
<dbReference type="Gene3D" id="3.40.50.1820">
    <property type="entry name" value="alpha/beta hydrolase"/>
    <property type="match status" value="1"/>
</dbReference>
<dbReference type="InterPro" id="IPR002469">
    <property type="entry name" value="Peptidase_S9B_N"/>
</dbReference>
<gene>
    <name evidence="6" type="ORF">GCM10011395_32080</name>
</gene>
<organism evidence="6 7">
    <name type="scientific">Sphingomonas psychrolutea</name>
    <dbReference type="NCBI Taxonomy" id="1259676"/>
    <lineage>
        <taxon>Bacteria</taxon>
        <taxon>Pseudomonadati</taxon>
        <taxon>Pseudomonadota</taxon>
        <taxon>Alphaproteobacteria</taxon>
        <taxon>Sphingomonadales</taxon>
        <taxon>Sphingomonadaceae</taxon>
        <taxon>Sphingomonas</taxon>
    </lineage>
</organism>
<proteinExistence type="predicted"/>
<keyword evidence="3" id="KW-0732">Signal</keyword>
<dbReference type="InterPro" id="IPR011042">
    <property type="entry name" value="6-blade_b-propeller_TolB-like"/>
</dbReference>
<protein>
    <submittedName>
        <fullName evidence="6">Acyl-peptide hydrolase</fullName>
    </submittedName>
</protein>
<dbReference type="RefSeq" id="WP_188449288.1">
    <property type="nucleotide sequence ID" value="NZ_BMDW01000025.1"/>
</dbReference>
<evidence type="ECO:0000256" key="3">
    <source>
        <dbReference type="SAM" id="SignalP"/>
    </source>
</evidence>
<dbReference type="InterPro" id="IPR001375">
    <property type="entry name" value="Peptidase_S9_cat"/>
</dbReference>
<sequence length="682" mass="73013">MNRLFPFIATAITLSATSAVAQTVLKPVDLFSLAAASTPAVRPDGGLIAYVKKANDVMTDRARTSLWLVDSRTGAATAVAAGEDDAAQPCWSPDGQRLAFVRTTAKGEPTLYVYSVATRQATIVSAVARQPSQLAWSRDGVSLAFVMAVNRPDTVFGRPLTPPAGAIWARPLEVIDTVAYRDDGIGPRAPGFPHLFVVPTGGGPPRQVTSGAFDDGGPLSWTPDGKAIVFTSRRATDWQRDPLKAGIYRVAVTDGAVTELTKPDAPRADARLSPDGRQIAFTNHDERYRGYENARLWVMDSDGGHLRMLAGTLDRSFEKPVWAADGRSLYADYVDRGVTKVARVDVARGSFRDVATDLAGDGFDLPYSGGDFSVGADGTLAIAQGAPDHPADLVMVRKGRTTRLTNLNGALLGQRTLGAVQSLAVRSSVDGAAVDAWLVLPPGFDPKRSYPLILEIHGGPFASYGPTFASDGQLYAANGYVVVYANPRGSTSYGERFANGIDRSYPGTDYDDLMSTVDAAIAKGFINKDRLYVTGGSGGGVLTTWIVGKTHRFRAAVAQKPVVNWSSEVLTSDIYPWMAKYWFGKAPWEDPQSYWARSPLSLVGNVTTPTMLIVGGQDVRTPVPESEQYYGALQMRGVPTALVKVPGAFHDMAKRPSQSAAKTNAVLAWFALYGGPAVELNE</sequence>
<accession>A0ABQ1H6K6</accession>
<evidence type="ECO:0000313" key="6">
    <source>
        <dbReference type="EMBL" id="GGA59363.1"/>
    </source>
</evidence>
<dbReference type="SUPFAM" id="SSF53474">
    <property type="entry name" value="alpha/beta-Hydrolases"/>
    <property type="match status" value="1"/>
</dbReference>
<dbReference type="InterPro" id="IPR029058">
    <property type="entry name" value="AB_hydrolase_fold"/>
</dbReference>
<evidence type="ECO:0000313" key="7">
    <source>
        <dbReference type="Proteomes" id="UP000618591"/>
    </source>
</evidence>
<comment type="caution">
    <text evidence="6">The sequence shown here is derived from an EMBL/GenBank/DDBJ whole genome shotgun (WGS) entry which is preliminary data.</text>
</comment>
<keyword evidence="7" id="KW-1185">Reference proteome</keyword>
<feature type="signal peptide" evidence="3">
    <location>
        <begin position="1"/>
        <end position="21"/>
    </location>
</feature>
<evidence type="ECO:0000256" key="2">
    <source>
        <dbReference type="ARBA" id="ARBA00022825"/>
    </source>
</evidence>
<dbReference type="SUPFAM" id="SSF82171">
    <property type="entry name" value="DPP6 N-terminal domain-like"/>
    <property type="match status" value="1"/>
</dbReference>
<feature type="domain" description="Peptidase S9 prolyl oligopeptidase catalytic" evidence="4">
    <location>
        <begin position="467"/>
        <end position="671"/>
    </location>
</feature>
<keyword evidence="2" id="KW-0720">Serine protease</keyword>
<dbReference type="EMBL" id="BMDW01000025">
    <property type="protein sequence ID" value="GGA59363.1"/>
    <property type="molecule type" value="Genomic_DNA"/>
</dbReference>
<evidence type="ECO:0000259" key="5">
    <source>
        <dbReference type="Pfam" id="PF00930"/>
    </source>
</evidence>
<keyword evidence="1 6" id="KW-0378">Hydrolase</keyword>
<dbReference type="Pfam" id="PF00326">
    <property type="entry name" value="Peptidase_S9"/>
    <property type="match status" value="1"/>
</dbReference>